<organism evidence="6 7">
    <name type="scientific">Scytalidium lignicola</name>
    <name type="common">Hyphomycete</name>
    <dbReference type="NCBI Taxonomy" id="5539"/>
    <lineage>
        <taxon>Eukaryota</taxon>
        <taxon>Fungi</taxon>
        <taxon>Dikarya</taxon>
        <taxon>Ascomycota</taxon>
        <taxon>Pezizomycotina</taxon>
        <taxon>Leotiomycetes</taxon>
        <taxon>Leotiomycetes incertae sedis</taxon>
        <taxon>Scytalidium</taxon>
    </lineage>
</organism>
<dbReference type="EMBL" id="NCSJ02000027">
    <property type="protein sequence ID" value="RFU33989.1"/>
    <property type="molecule type" value="Genomic_DNA"/>
</dbReference>
<gene>
    <name evidence="6" type="ORF">B7463_g2354</name>
</gene>
<evidence type="ECO:0008006" key="8">
    <source>
        <dbReference type="Google" id="ProtNLM"/>
    </source>
</evidence>
<reference evidence="6 7" key="1">
    <citation type="submission" date="2018-05" db="EMBL/GenBank/DDBJ databases">
        <title>Draft genome sequence of Scytalidium lignicola DSM 105466, a ubiquitous saprotrophic fungus.</title>
        <authorList>
            <person name="Buettner E."/>
            <person name="Gebauer A.M."/>
            <person name="Hofrichter M."/>
            <person name="Liers C."/>
            <person name="Kellner H."/>
        </authorList>
    </citation>
    <scope>NUCLEOTIDE SEQUENCE [LARGE SCALE GENOMIC DNA]</scope>
    <source>
        <strain evidence="6 7">DSM 105466</strain>
    </source>
</reference>
<keyword evidence="7" id="KW-1185">Reference proteome</keyword>
<sequence length="422" mass="48167">MLASSSSEELTHHAPINQNTLLDTETQFAPQSTTAIHGGAYTEALHLPQISNEDYNSLIIEFPYMRSKNAVSQLLDVYEANGETLETQWKIWANREGLIRMVHCIFVNGVIRCTHFMNTKPSSIDNFKLPLPCSSRLWRAKSSIEWNAGRTSYETWHIGDLQSVMQLLLGGNNSSTDLIMGLDFGRNPFSMQVLIHIIASAVVELNNSIQSSSSNAVRLLKAADFKTALTRWRQYFNKMDCNEREEEMSISALVCYHLSYILMNANFSRIETVAGVLVALEFGEDSQLNPSDQQLYSHLMEIFRLCFDEQNHHSRRPLHIIYTEFLTVLIYRAYVASLEQQRPQGQVEDWDTGCNTKTRTSMGLIDEMIARDAARSMTKPQNVVGMKMDLNKIIRIVRDRLLRSSWELSEQASRILDSILEK</sequence>
<evidence type="ECO:0000256" key="2">
    <source>
        <dbReference type="ARBA" id="ARBA00022833"/>
    </source>
</evidence>
<proteinExistence type="predicted"/>
<keyword evidence="1" id="KW-0479">Metal-binding</keyword>
<dbReference type="GO" id="GO:0046872">
    <property type="term" value="F:metal ion binding"/>
    <property type="evidence" value="ECO:0007669"/>
    <property type="project" value="UniProtKB-KW"/>
</dbReference>
<evidence type="ECO:0000313" key="6">
    <source>
        <dbReference type="EMBL" id="RFU33989.1"/>
    </source>
</evidence>
<comment type="caution">
    <text evidence="6">The sequence shown here is derived from an EMBL/GenBank/DDBJ whole genome shotgun (WGS) entry which is preliminary data.</text>
</comment>
<accession>A0A3E2HKR9</accession>
<keyword evidence="2" id="KW-0862">Zinc</keyword>
<evidence type="ECO:0000256" key="4">
    <source>
        <dbReference type="ARBA" id="ARBA00023163"/>
    </source>
</evidence>
<dbReference type="PANTHER" id="PTHR47660">
    <property type="entry name" value="TRANSCRIPTION FACTOR WITH C2H2 AND ZN(2)-CYS(6) DNA BINDING DOMAIN (EUROFUNG)-RELATED-RELATED"/>
    <property type="match status" value="1"/>
</dbReference>
<evidence type="ECO:0000256" key="3">
    <source>
        <dbReference type="ARBA" id="ARBA00023015"/>
    </source>
</evidence>
<evidence type="ECO:0000313" key="7">
    <source>
        <dbReference type="Proteomes" id="UP000258309"/>
    </source>
</evidence>
<dbReference type="STRING" id="5539.A0A3E2HKR9"/>
<evidence type="ECO:0000256" key="5">
    <source>
        <dbReference type="ARBA" id="ARBA00023242"/>
    </source>
</evidence>
<evidence type="ECO:0000256" key="1">
    <source>
        <dbReference type="ARBA" id="ARBA00022723"/>
    </source>
</evidence>
<dbReference type="AlphaFoldDB" id="A0A3E2HKR9"/>
<dbReference type="OMA" id="THHAPIN"/>
<dbReference type="OrthoDB" id="3437886at2759"/>
<name>A0A3E2HKR9_SCYLI</name>
<dbReference type="PANTHER" id="PTHR47660:SF2">
    <property type="entry name" value="TRANSCRIPTION FACTOR WITH C2H2 AND ZN(2)-CYS(6) DNA BINDING DOMAIN (EUROFUNG)"/>
    <property type="match status" value="1"/>
</dbReference>
<feature type="non-terminal residue" evidence="6">
    <location>
        <position position="1"/>
    </location>
</feature>
<keyword evidence="5" id="KW-0539">Nucleus</keyword>
<dbReference type="Proteomes" id="UP000258309">
    <property type="component" value="Unassembled WGS sequence"/>
</dbReference>
<feature type="non-terminal residue" evidence="6">
    <location>
        <position position="422"/>
    </location>
</feature>
<protein>
    <recommendedName>
        <fullName evidence="8">Transcription factor domain-containing protein</fullName>
    </recommendedName>
</protein>
<keyword evidence="4" id="KW-0804">Transcription</keyword>
<keyword evidence="3" id="KW-0805">Transcription regulation</keyword>